<feature type="compositionally biased region" description="Basic and acidic residues" evidence="1">
    <location>
        <begin position="211"/>
        <end position="231"/>
    </location>
</feature>
<protein>
    <submittedName>
        <fullName evidence="2">Uncharacterized protein</fullName>
    </submittedName>
</protein>
<gene>
    <name evidence="2" type="ORF">LCGC14_0319590</name>
</gene>
<evidence type="ECO:0000256" key="1">
    <source>
        <dbReference type="SAM" id="MobiDB-lite"/>
    </source>
</evidence>
<evidence type="ECO:0000313" key="2">
    <source>
        <dbReference type="EMBL" id="KKN81346.1"/>
    </source>
</evidence>
<feature type="region of interest" description="Disordered" evidence="1">
    <location>
        <begin position="207"/>
        <end position="231"/>
    </location>
</feature>
<comment type="caution">
    <text evidence="2">The sequence shown here is derived from an EMBL/GenBank/DDBJ whole genome shotgun (WGS) entry which is preliminary data.</text>
</comment>
<accession>A0A0F9W6R6</accession>
<name>A0A0F9W6R6_9ZZZZ</name>
<reference evidence="2" key="1">
    <citation type="journal article" date="2015" name="Nature">
        <title>Complex archaea that bridge the gap between prokaryotes and eukaryotes.</title>
        <authorList>
            <person name="Spang A."/>
            <person name="Saw J.H."/>
            <person name="Jorgensen S.L."/>
            <person name="Zaremba-Niedzwiedzka K."/>
            <person name="Martijn J."/>
            <person name="Lind A.E."/>
            <person name="van Eijk R."/>
            <person name="Schleper C."/>
            <person name="Guy L."/>
            <person name="Ettema T.J."/>
        </authorList>
    </citation>
    <scope>NUCLEOTIDE SEQUENCE</scope>
</reference>
<dbReference type="AlphaFoldDB" id="A0A0F9W6R6"/>
<proteinExistence type="predicted"/>
<sequence>MTVQHGDTIPDAHKERWCEIHGQSHPAHHICCHYGDAIIADIIRDGPFNDSDSLTVDRTFPDFQTVLAAARDHDRIAKFLLDEWPDVIAGSAADTVVPLLAEYRSLRQVAEITGRLVDNPMSVTNIRPDIREALDNYAKKRWPTGQFLSAVLSNDLKGATGHADADNIRVLPAIVSYIYNDLPAPCWGSKEEVVAWLAARCKTCNGTGTTPDHDENDPLSKCTECDGKGHQ</sequence>
<organism evidence="2">
    <name type="scientific">marine sediment metagenome</name>
    <dbReference type="NCBI Taxonomy" id="412755"/>
    <lineage>
        <taxon>unclassified sequences</taxon>
        <taxon>metagenomes</taxon>
        <taxon>ecological metagenomes</taxon>
    </lineage>
</organism>
<dbReference type="EMBL" id="LAZR01000215">
    <property type="protein sequence ID" value="KKN81346.1"/>
    <property type="molecule type" value="Genomic_DNA"/>
</dbReference>